<dbReference type="EMBL" id="JAAALK010000079">
    <property type="protein sequence ID" value="KAG8096387.1"/>
    <property type="molecule type" value="Genomic_DNA"/>
</dbReference>
<proteinExistence type="predicted"/>
<dbReference type="AlphaFoldDB" id="A0A8J6BU40"/>
<evidence type="ECO:0000313" key="3">
    <source>
        <dbReference type="Proteomes" id="UP000729402"/>
    </source>
</evidence>
<reference evidence="2" key="2">
    <citation type="submission" date="2021-02" db="EMBL/GenBank/DDBJ databases">
        <authorList>
            <person name="Kimball J.A."/>
            <person name="Haas M.W."/>
            <person name="Macchietto M."/>
            <person name="Kono T."/>
            <person name="Duquette J."/>
            <person name="Shao M."/>
        </authorList>
    </citation>
    <scope>NUCLEOTIDE SEQUENCE</scope>
    <source>
        <tissue evidence="2">Fresh leaf tissue</tissue>
    </source>
</reference>
<keyword evidence="3" id="KW-1185">Reference proteome</keyword>
<sequence>MAGAGALANLIAPTSATLWPVARGAGAGARMGGAATPTNPTVKTRLTGDQIRRAAREEDGRAAVEPAVMRTVTRAQIRRRAAREEDGRAAVEPAVTRTVTWESRHHATKH</sequence>
<evidence type="ECO:0000256" key="1">
    <source>
        <dbReference type="SAM" id="MobiDB-lite"/>
    </source>
</evidence>
<gene>
    <name evidence="2" type="ORF">GUJ93_ZPchr0013g36390</name>
</gene>
<dbReference type="Proteomes" id="UP000729402">
    <property type="component" value="Unassembled WGS sequence"/>
</dbReference>
<evidence type="ECO:0000313" key="2">
    <source>
        <dbReference type="EMBL" id="KAG8096387.1"/>
    </source>
</evidence>
<organism evidence="2 3">
    <name type="scientific">Zizania palustris</name>
    <name type="common">Northern wild rice</name>
    <dbReference type="NCBI Taxonomy" id="103762"/>
    <lineage>
        <taxon>Eukaryota</taxon>
        <taxon>Viridiplantae</taxon>
        <taxon>Streptophyta</taxon>
        <taxon>Embryophyta</taxon>
        <taxon>Tracheophyta</taxon>
        <taxon>Spermatophyta</taxon>
        <taxon>Magnoliopsida</taxon>
        <taxon>Liliopsida</taxon>
        <taxon>Poales</taxon>
        <taxon>Poaceae</taxon>
        <taxon>BOP clade</taxon>
        <taxon>Oryzoideae</taxon>
        <taxon>Oryzeae</taxon>
        <taxon>Zizaniinae</taxon>
        <taxon>Zizania</taxon>
    </lineage>
</organism>
<feature type="region of interest" description="Disordered" evidence="1">
    <location>
        <begin position="26"/>
        <end position="46"/>
    </location>
</feature>
<name>A0A8J6BU40_ZIZPA</name>
<comment type="caution">
    <text evidence="2">The sequence shown here is derived from an EMBL/GenBank/DDBJ whole genome shotgun (WGS) entry which is preliminary data.</text>
</comment>
<accession>A0A8J6BU40</accession>
<reference evidence="2" key="1">
    <citation type="journal article" date="2021" name="bioRxiv">
        <title>Whole Genome Assembly and Annotation of Northern Wild Rice, Zizania palustris L., Supports a Whole Genome Duplication in the Zizania Genus.</title>
        <authorList>
            <person name="Haas M."/>
            <person name="Kono T."/>
            <person name="Macchietto M."/>
            <person name="Millas R."/>
            <person name="McGilp L."/>
            <person name="Shao M."/>
            <person name="Duquette J."/>
            <person name="Hirsch C.N."/>
            <person name="Kimball J."/>
        </authorList>
    </citation>
    <scope>NUCLEOTIDE SEQUENCE</scope>
    <source>
        <tissue evidence="2">Fresh leaf tissue</tissue>
    </source>
</reference>
<protein>
    <submittedName>
        <fullName evidence="2">Uncharacterized protein</fullName>
    </submittedName>
</protein>